<feature type="domain" description="TraI helicase-associated ssDBD N-terminal" evidence="7">
    <location>
        <begin position="313"/>
        <end position="411"/>
    </location>
</feature>
<keyword evidence="8" id="KW-0547">Nucleotide-binding</keyword>
<dbReference type="InterPro" id="IPR040668">
    <property type="entry name" value="TraI_2B"/>
</dbReference>
<keyword evidence="2" id="KW-0472">Membrane</keyword>
<evidence type="ECO:0000313" key="9">
    <source>
        <dbReference type="Proteomes" id="UP000274225"/>
    </source>
</evidence>
<dbReference type="NCBIfam" id="NF011300">
    <property type="entry name" value="PRK14712.1"/>
    <property type="match status" value="1"/>
</dbReference>
<evidence type="ECO:0000256" key="2">
    <source>
        <dbReference type="SAM" id="Phobius"/>
    </source>
</evidence>
<evidence type="ECO:0000259" key="3">
    <source>
        <dbReference type="Pfam" id="PF07057"/>
    </source>
</evidence>
<dbReference type="Pfam" id="PF18340">
    <property type="entry name" value="TraI_2B"/>
    <property type="match status" value="1"/>
</dbReference>
<keyword evidence="8" id="KW-0378">Hydrolase</keyword>
<evidence type="ECO:0000256" key="1">
    <source>
        <dbReference type="SAM" id="MobiDB-lite"/>
    </source>
</evidence>
<dbReference type="Pfam" id="PF07057">
    <property type="entry name" value="TraI_C"/>
    <property type="match status" value="1"/>
</dbReference>
<evidence type="ECO:0000259" key="5">
    <source>
        <dbReference type="Pfam" id="PF18272"/>
    </source>
</evidence>
<dbReference type="InterPro" id="IPR008875">
    <property type="entry name" value="TraX"/>
</dbReference>
<name>A0A3P6MA46_SHIDY</name>
<reference evidence="8 9" key="1">
    <citation type="submission" date="2018-11" db="EMBL/GenBank/DDBJ databases">
        <authorList>
            <consortium name="Pathogen Informatics"/>
        </authorList>
    </citation>
    <scope>NUCLEOTIDE SEQUENCE [LARGE SCALE GENOMIC DNA]</scope>
    <source>
        <strain evidence="8 9">NCTC11868</strain>
    </source>
</reference>
<keyword evidence="2" id="KW-1133">Transmembrane helix</keyword>
<dbReference type="NCBIfam" id="NF041492">
    <property type="entry name" value="MobF"/>
    <property type="match status" value="1"/>
</dbReference>
<dbReference type="Pfam" id="PF08751">
    <property type="entry name" value="TrwC"/>
    <property type="match status" value="1"/>
</dbReference>
<feature type="domain" description="DNA helicase TraI type C-terminal" evidence="3">
    <location>
        <begin position="1340"/>
        <end position="1497"/>
    </location>
</feature>
<dbReference type="CDD" id="cd18809">
    <property type="entry name" value="SF1_C_RecD"/>
    <property type="match status" value="1"/>
</dbReference>
<dbReference type="GO" id="GO:0005524">
    <property type="term" value="F:ATP binding"/>
    <property type="evidence" value="ECO:0007669"/>
    <property type="project" value="InterPro"/>
</dbReference>
<dbReference type="Pfam" id="PF22232">
    <property type="entry name" value="TraI_hel_assoc_N"/>
    <property type="match status" value="1"/>
</dbReference>
<proteinExistence type="predicted"/>
<dbReference type="Gene3D" id="6.10.250.110">
    <property type="match status" value="1"/>
</dbReference>
<dbReference type="NCBIfam" id="TIGR02686">
    <property type="entry name" value="relax_trwC"/>
    <property type="match status" value="1"/>
</dbReference>
<dbReference type="InterPro" id="IPR014059">
    <property type="entry name" value="TraI/TrwC_relax"/>
</dbReference>
<dbReference type="Gene3D" id="3.40.50.300">
    <property type="entry name" value="P-loop containing nucleotide triphosphate hydrolases"/>
    <property type="match status" value="1"/>
</dbReference>
<dbReference type="InterPro" id="IPR027417">
    <property type="entry name" value="P-loop_NTPase"/>
</dbReference>
<dbReference type="GO" id="GO:0016818">
    <property type="term" value="F:hydrolase activity, acting on acid anhydrides, in phosphorus-containing anhydrides"/>
    <property type="evidence" value="ECO:0007669"/>
    <property type="project" value="InterPro"/>
</dbReference>
<feature type="domain" description="TrwC relaxase" evidence="4">
    <location>
        <begin position="3"/>
        <end position="158"/>
    </location>
</feature>
<keyword evidence="8" id="KW-0067">ATP-binding</keyword>
<feature type="region of interest" description="Disordered" evidence="1">
    <location>
        <begin position="172"/>
        <end position="191"/>
    </location>
</feature>
<evidence type="ECO:0000259" key="7">
    <source>
        <dbReference type="Pfam" id="PF22232"/>
    </source>
</evidence>
<dbReference type="CDD" id="cd17933">
    <property type="entry name" value="DEXSc_RecD-like"/>
    <property type="match status" value="1"/>
</dbReference>
<keyword evidence="2" id="KW-0812">Transmembrane</keyword>
<dbReference type="Pfam" id="PF18272">
    <property type="entry name" value="ssDNA_TraI_N"/>
    <property type="match status" value="1"/>
</dbReference>
<dbReference type="Gene3D" id="6.10.140.290">
    <property type="match status" value="1"/>
</dbReference>
<evidence type="ECO:0000313" key="8">
    <source>
        <dbReference type="EMBL" id="VDG96198.1"/>
    </source>
</evidence>
<feature type="transmembrane region" description="Helical" evidence="2">
    <location>
        <begin position="1697"/>
        <end position="1715"/>
    </location>
</feature>
<feature type="transmembrane region" description="Helical" evidence="2">
    <location>
        <begin position="1838"/>
        <end position="1857"/>
    </location>
</feature>
<feature type="domain" description="TraI N-terminal subdomain" evidence="5">
    <location>
        <begin position="450"/>
        <end position="501"/>
    </location>
</feature>
<gene>
    <name evidence="8" type="primary">traI_1</name>
    <name evidence="8" type="ORF">NCTC11868_05311</name>
</gene>
<dbReference type="InterPro" id="IPR014125">
    <property type="entry name" value="TraX_Ftype"/>
</dbReference>
<feature type="transmembrane region" description="Helical" evidence="2">
    <location>
        <begin position="1815"/>
        <end position="1832"/>
    </location>
</feature>
<dbReference type="InterPro" id="IPR014129">
    <property type="entry name" value="Conjug_relaxase_TraI"/>
</dbReference>
<dbReference type="InterPro" id="IPR054558">
    <property type="entry name" value="TraI_hel_assoc_DBD_N"/>
</dbReference>
<accession>A0A3P6MA46</accession>
<keyword evidence="8" id="KW-0347">Helicase</keyword>
<dbReference type="NCBIfam" id="TIGR02755">
    <property type="entry name" value="TraX_Ftype"/>
    <property type="match status" value="1"/>
</dbReference>
<dbReference type="GO" id="GO:0003677">
    <property type="term" value="F:DNA binding"/>
    <property type="evidence" value="ECO:0007669"/>
    <property type="project" value="InterPro"/>
</dbReference>
<sequence length="1886" mass="206375">MTDGQSETVLTGNLVMALFNHDTSRDQEPQLHTHAVVTNVTQHNGEWKTLSSDKVGKTGFIENVYANQIAFGRLYREKLKEQVEALGYETEVVGKHGMWEMPGVPVEAFSGRSQTIREAVGEDASLKSRDVAALDTRKSKQHVDPEVRMAEWMQTLKETGFDIRAYRDAAEQRAYTRTQTPGPASQDGPDVQQAVTQAIAGLSERKVQFMYTDLLARTVGILPPENGVIERARAGIDEAISREQLIPLDREKGLFTSGIHMLDELSVRALSRDIMKQNRVTVHPEKSVPRTAGYSDAVSVLAQDRPSLAIVSGQGGAAGQRERVAELVMMAREQGREVQIIAADRRSQMNLKQDERLSGELITGRRQLLEGMAFTPGSTVIVDQGEKLSLKETLTLLDGAARHNVQVLITDSGQRTGTGSALMAMKDAGVNTYRWQGGEQRPATIISEPDRYVRYARLAGDFAASVKAGEESVAQVSGVREQAILTQAIRSELKTQGVLGHPEVTMTALSPVWLDSRSRYLRDMYRPGMVMEQWNPETRSHDRYVTERVTAQSHSLTLRNAQGETQVVRISSLDSSWSLFRPEKMPVADGERLRVTGKIPGLRVSGGDRLQVASVSEDAMTVVVPGRAEPATLPVSDSPFTALKLENGWVETPGHSVSDSATVFASVTQMAMDNATLNGLARSGRDVRLYSSLDETRTAEKLARHPSFTVVSEQIKARAGETLLETAISLQKAGLHTPAQQAIHLALPVLESKNLAFSMVDLLTEAKSFAAEGTGFADLGGEINAQIKRGDLLYVDVAKGYGTGLLVSRASYEAEKSILRHILEGKEAVTPLMERVPGELMEKLTSGQRAATRMILETSDRFTVVQGYAGVGKTTQFRAVMSAVNMLPESGRPRVVGLGPTHRAVGEMRSAGVDAQTLASFLHDMQLQQRSGETPDFSNTLFLLDESSMVGNTDMARAYALIAAGGGRAVASGDTDQLQAIAPGQPFRLQQTRSAADVVIMKEIVRQTPELREAVYSLINRDVERALSGLERVKPSQVPRLEGAWAPEHSVTEFSHSQEAKLAEAQQKAMLKGEAFPDVPMTLYEAIVRDYTGRTPEAREQTLIVTHLNEDRRVLNSMIHDAREKAGELGQVQVMVPVLNTANIRDGELRRLSTWENNPDALALVDNVYHRIAGISKDDGLITLQDAEGNTRLISPREAVAEGVTLYTPDTIRVGTGDRIRFTKSDRERGYVANSVWTVTAVSGDSVTLSDGQQTRVIRPGQERAEQHIDLAYAITAHGAQGASETFAIALEGTEGNRKLMAGFESAYVALSRMKQHVQVYTDNRQGWTDAINNAVQKGTAHDVFEPKPDREVMNAERLFSTARELRDVAAGRAVLRQAGLAGGDSPARFIAPGRKYPQPYVALPAFDRNGKSAGIWLNPLTTDDGNGLRGFSGEGRVKGSGDAQFVALQGSRNGESLLADNMQDGVRIARDNPDSGVVVRIAGEGRPWNPGAITGGRVWGDIPDNSVQPGAGNGEPVTAEVLAQRQAEEAIRRETERRADEIVRKMAENKPDLPDGKTEQAVREIAGQERDRAAITEREAALPESVLREPQRVREAVREVARSICCRSVCSRWSGIWFVTCRKRKPRAETDTGRQTLMTTDNTNTTRNDSLAARTDTWLQSFLVWSPGQRDIIKTVALVLMVLDHINLIFQLKQEWMFLAGRGAFPLFALVWGLNLSRHAHIRQPAINRLWGWGIIAQFAYYLAGFPWYEGNILFAFAVAAQVLTWCETRSGWRTAAAILLMALWGPLSGTSYGIAGLLMLAVSNRLYRAEDRAERLALVACLLAVIPALNLATSDAAAVAGLVMTVLTVGLVLCAGKSLPRFWPGDFFPTFYACHLAVLGVLAL</sequence>
<dbReference type="InterPro" id="IPR009767">
    <property type="entry name" value="DNA_helicase_TraI_C"/>
</dbReference>
<feature type="transmembrane region" description="Helical" evidence="2">
    <location>
        <begin position="1777"/>
        <end position="1803"/>
    </location>
</feature>
<organism evidence="8 9">
    <name type="scientific">Shigella dysenteriae</name>
    <dbReference type="NCBI Taxonomy" id="622"/>
    <lineage>
        <taxon>Bacteria</taxon>
        <taxon>Pseudomonadati</taxon>
        <taxon>Pseudomonadota</taxon>
        <taxon>Gammaproteobacteria</taxon>
        <taxon>Enterobacterales</taxon>
        <taxon>Enterobacteriaceae</taxon>
        <taxon>Shigella</taxon>
    </lineage>
</organism>
<dbReference type="SUPFAM" id="SSF52540">
    <property type="entry name" value="P-loop containing nucleoside triphosphate hydrolases"/>
    <property type="match status" value="2"/>
</dbReference>
<protein>
    <submittedName>
        <fullName evidence="8">Conjugal transfer nickase/helicase TraI</fullName>
    </submittedName>
</protein>
<dbReference type="EMBL" id="UYIT01000010">
    <property type="protein sequence ID" value="VDG96198.1"/>
    <property type="molecule type" value="Genomic_DNA"/>
</dbReference>
<dbReference type="SUPFAM" id="SSF55464">
    <property type="entry name" value="Origin of replication-binding domain, RBD-like"/>
    <property type="match status" value="1"/>
</dbReference>
<dbReference type="NCBIfam" id="TIGR02760">
    <property type="entry name" value="TraI_TIGR"/>
    <property type="match status" value="1"/>
</dbReference>
<evidence type="ECO:0000259" key="4">
    <source>
        <dbReference type="Pfam" id="PF08751"/>
    </source>
</evidence>
<feature type="domain" description="TraI 2B/2B-like" evidence="6">
    <location>
        <begin position="508"/>
        <end position="587"/>
    </location>
</feature>
<dbReference type="Pfam" id="PF05857">
    <property type="entry name" value="TraX"/>
    <property type="match status" value="1"/>
</dbReference>
<evidence type="ECO:0000259" key="6">
    <source>
        <dbReference type="Pfam" id="PF18340"/>
    </source>
</evidence>
<dbReference type="Pfam" id="PF13604">
    <property type="entry name" value="AAA_30"/>
    <property type="match status" value="1"/>
</dbReference>
<dbReference type="NCBIfam" id="NF010260">
    <property type="entry name" value="PRK13706.1"/>
    <property type="match status" value="1"/>
</dbReference>
<dbReference type="NCBIfam" id="NF010263">
    <property type="entry name" value="PRK13709.1"/>
    <property type="match status" value="1"/>
</dbReference>
<dbReference type="Proteomes" id="UP000274225">
    <property type="component" value="Unassembled WGS sequence"/>
</dbReference>
<dbReference type="GO" id="GO:0003678">
    <property type="term" value="F:DNA helicase activity"/>
    <property type="evidence" value="ECO:0007669"/>
    <property type="project" value="InterPro"/>
</dbReference>
<dbReference type="InterPro" id="IPR014862">
    <property type="entry name" value="TrwC"/>
</dbReference>
<dbReference type="InterPro" id="IPR040987">
    <property type="entry name" value="TraI_N"/>
</dbReference>
<feature type="transmembrane region" description="Helical" evidence="2">
    <location>
        <begin position="1727"/>
        <end position="1745"/>
    </location>
</feature>